<proteinExistence type="predicted"/>
<evidence type="ECO:0000313" key="1">
    <source>
        <dbReference type="EMBL" id="RCH79265.1"/>
    </source>
</evidence>
<gene>
    <name evidence="1" type="ORF">CU098_001654</name>
</gene>
<organism evidence="1 2">
    <name type="scientific">Rhizopus stolonifer</name>
    <name type="common">Rhizopus nigricans</name>
    <dbReference type="NCBI Taxonomy" id="4846"/>
    <lineage>
        <taxon>Eukaryota</taxon>
        <taxon>Fungi</taxon>
        <taxon>Fungi incertae sedis</taxon>
        <taxon>Mucoromycota</taxon>
        <taxon>Mucoromycotina</taxon>
        <taxon>Mucoromycetes</taxon>
        <taxon>Mucorales</taxon>
        <taxon>Mucorineae</taxon>
        <taxon>Rhizopodaceae</taxon>
        <taxon>Rhizopus</taxon>
    </lineage>
</organism>
<dbReference type="Proteomes" id="UP000253551">
    <property type="component" value="Unassembled WGS sequence"/>
</dbReference>
<comment type="caution">
    <text evidence="1">The sequence shown here is derived from an EMBL/GenBank/DDBJ whole genome shotgun (WGS) entry which is preliminary data.</text>
</comment>
<dbReference type="EMBL" id="PJQM01006688">
    <property type="protein sequence ID" value="RCH79265.1"/>
    <property type="molecule type" value="Genomic_DNA"/>
</dbReference>
<reference evidence="1 2" key="1">
    <citation type="journal article" date="2018" name="G3 (Bethesda)">
        <title>Phylogenetic and Phylogenomic Definition of Rhizopus Species.</title>
        <authorList>
            <person name="Gryganskyi A.P."/>
            <person name="Golan J."/>
            <person name="Dolatabadi S."/>
            <person name="Mondo S."/>
            <person name="Robb S."/>
            <person name="Idnurm A."/>
            <person name="Muszewska A."/>
            <person name="Steczkiewicz K."/>
            <person name="Masonjones S."/>
            <person name="Liao H.L."/>
            <person name="Gajdeczka M.T."/>
            <person name="Anike F."/>
            <person name="Vuek A."/>
            <person name="Anishchenko I.M."/>
            <person name="Voigt K."/>
            <person name="de Hoog G.S."/>
            <person name="Smith M.E."/>
            <person name="Heitman J."/>
            <person name="Vilgalys R."/>
            <person name="Stajich J.E."/>
        </authorList>
    </citation>
    <scope>NUCLEOTIDE SEQUENCE [LARGE SCALE GENOMIC DNA]</scope>
    <source>
        <strain evidence="1 2">LSU 92-RS-03</strain>
    </source>
</reference>
<name>A0A367INL4_RHIST</name>
<dbReference type="AlphaFoldDB" id="A0A367INL4"/>
<sequence>MGAHERNTERSKFVIKTNLETMLRPVLNQDQRDTFINIRRIVRHVSDVTLEVRLSHSQKWKPLSSSDRHDERTPIFVAFGVARFGDVRGNVAAPSKLFRAALLNCIKRPKLALQRNDIHGPKIRIATNQLDPN</sequence>
<protein>
    <submittedName>
        <fullName evidence="1">Uncharacterized protein</fullName>
    </submittedName>
</protein>
<dbReference type="OrthoDB" id="2301799at2759"/>
<accession>A0A367INL4</accession>
<keyword evidence="2" id="KW-1185">Reference proteome</keyword>
<evidence type="ECO:0000313" key="2">
    <source>
        <dbReference type="Proteomes" id="UP000253551"/>
    </source>
</evidence>